<protein>
    <submittedName>
        <fullName evidence="2 3">Uncharacterized protein</fullName>
    </submittedName>
</protein>
<dbReference type="KEGG" id="cqu:CpipJ_CPIJ019210"/>
<gene>
    <name evidence="3" type="primary">6053235</name>
    <name evidence="2" type="ORF">CpipJ_CPIJ019210</name>
</gene>
<dbReference type="EnsemblMetazoa" id="CPIJ019210-RA">
    <property type="protein sequence ID" value="CPIJ019210-PA"/>
    <property type="gene ID" value="CPIJ019210"/>
</dbReference>
<keyword evidence="4" id="KW-1185">Reference proteome</keyword>
<proteinExistence type="predicted"/>
<accession>B0XI90</accession>
<name>B0XI90_CULQU</name>
<evidence type="ECO:0000313" key="3">
    <source>
        <dbReference type="EnsemblMetazoa" id="CPIJ019210-PA"/>
    </source>
</evidence>
<dbReference type="EMBL" id="DS233276">
    <property type="protein sequence ID" value="EDS29080.1"/>
    <property type="molecule type" value="Genomic_DNA"/>
</dbReference>
<feature type="compositionally biased region" description="Polar residues" evidence="1">
    <location>
        <begin position="1"/>
        <end position="28"/>
    </location>
</feature>
<reference evidence="3" key="2">
    <citation type="submission" date="2020-05" db="UniProtKB">
        <authorList>
            <consortium name="EnsemblMetazoa"/>
        </authorList>
    </citation>
    <scope>IDENTIFICATION</scope>
    <source>
        <strain evidence="3">JHB</strain>
    </source>
</reference>
<reference evidence="2" key="1">
    <citation type="submission" date="2007-03" db="EMBL/GenBank/DDBJ databases">
        <title>Annotation of Culex pipiens quinquefasciatus.</title>
        <authorList>
            <consortium name="The Broad Institute Genome Sequencing Platform"/>
            <person name="Atkinson P.W."/>
            <person name="Hemingway J."/>
            <person name="Christensen B.M."/>
            <person name="Higgs S."/>
            <person name="Kodira C."/>
            <person name="Hannick L."/>
            <person name="Megy K."/>
            <person name="O'Leary S."/>
            <person name="Pearson M."/>
            <person name="Haas B.J."/>
            <person name="Mauceli E."/>
            <person name="Wortman J.R."/>
            <person name="Lee N.H."/>
            <person name="Guigo R."/>
            <person name="Stanke M."/>
            <person name="Alvarado L."/>
            <person name="Amedeo P."/>
            <person name="Antoine C.H."/>
            <person name="Arensburger P."/>
            <person name="Bidwell S.L."/>
            <person name="Crawford M."/>
            <person name="Camaro F."/>
            <person name="Devon K."/>
            <person name="Engels R."/>
            <person name="Hammond M."/>
            <person name="Howarth C."/>
            <person name="Koehrsen M."/>
            <person name="Lawson D."/>
            <person name="Montgomery P."/>
            <person name="Nene V."/>
            <person name="Nusbaum C."/>
            <person name="Puiu D."/>
            <person name="Romero-Severson J."/>
            <person name="Severson D.W."/>
            <person name="Shumway M."/>
            <person name="Sisk P."/>
            <person name="Stolte C."/>
            <person name="Zeng Q."/>
            <person name="Eisenstadt E."/>
            <person name="Fraser-Liggett C."/>
            <person name="Strausberg R."/>
            <person name="Galagan J."/>
            <person name="Birren B."/>
            <person name="Collins F.H."/>
        </authorList>
    </citation>
    <scope>NUCLEOTIDE SEQUENCE [LARGE SCALE GENOMIC DNA]</scope>
    <source>
        <strain evidence="2">JHB</strain>
    </source>
</reference>
<evidence type="ECO:0000313" key="4">
    <source>
        <dbReference type="Proteomes" id="UP000002320"/>
    </source>
</evidence>
<dbReference type="VEuPathDB" id="VectorBase:CPIJ019210"/>
<evidence type="ECO:0000313" key="2">
    <source>
        <dbReference type="EMBL" id="EDS29080.1"/>
    </source>
</evidence>
<organism>
    <name type="scientific">Culex quinquefasciatus</name>
    <name type="common">Southern house mosquito</name>
    <name type="synonym">Culex pungens</name>
    <dbReference type="NCBI Taxonomy" id="7176"/>
    <lineage>
        <taxon>Eukaryota</taxon>
        <taxon>Metazoa</taxon>
        <taxon>Ecdysozoa</taxon>
        <taxon>Arthropoda</taxon>
        <taxon>Hexapoda</taxon>
        <taxon>Insecta</taxon>
        <taxon>Pterygota</taxon>
        <taxon>Neoptera</taxon>
        <taxon>Endopterygota</taxon>
        <taxon>Diptera</taxon>
        <taxon>Nematocera</taxon>
        <taxon>Culicoidea</taxon>
        <taxon>Culicidae</taxon>
        <taxon>Culicinae</taxon>
        <taxon>Culicini</taxon>
        <taxon>Culex</taxon>
        <taxon>Culex</taxon>
    </lineage>
</organism>
<feature type="region of interest" description="Disordered" evidence="1">
    <location>
        <begin position="1"/>
        <end position="88"/>
    </location>
</feature>
<sequence>MSSSTSHRPTSPQRSSIVRESSASPNSRPENRKGKYGPPGPVYGPVGANRDTMPADVCTDAGRVSPYRPPRNRPRPGPARNRQRWLPPKVGMLCGSSSVPVDGATIHAYAGTGSGVRFFSFLLAGDCLASQTD</sequence>
<evidence type="ECO:0000256" key="1">
    <source>
        <dbReference type="SAM" id="MobiDB-lite"/>
    </source>
</evidence>
<dbReference type="Proteomes" id="UP000002320">
    <property type="component" value="Unassembled WGS sequence"/>
</dbReference>
<dbReference type="InParanoid" id="B0XI90"/>
<dbReference type="HOGENOM" id="CLU_1908727_0_0_1"/>
<dbReference type="AlphaFoldDB" id="B0XI90"/>